<dbReference type="OrthoDB" id="28748at2759"/>
<dbReference type="Proteomes" id="UP000016931">
    <property type="component" value="Unassembled WGS sequence"/>
</dbReference>
<dbReference type="HOGENOM" id="CLU_2251737_0_0_1"/>
<gene>
    <name evidence="2" type="ORF">SEPMUDRAFT_103790</name>
</gene>
<name>N1QGU8_SPHMS</name>
<dbReference type="InterPro" id="IPR036663">
    <property type="entry name" value="Fumarylacetoacetase_C_sf"/>
</dbReference>
<evidence type="ECO:0000313" key="3">
    <source>
        <dbReference type="Proteomes" id="UP000016931"/>
    </source>
</evidence>
<keyword evidence="3" id="KW-1185">Reference proteome</keyword>
<dbReference type="RefSeq" id="XP_016764526.1">
    <property type="nucleotide sequence ID" value="XM_016900516.1"/>
</dbReference>
<reference evidence="2 3" key="1">
    <citation type="journal article" date="2012" name="PLoS Pathog.">
        <title>Diverse lifestyles and strategies of plant pathogenesis encoded in the genomes of eighteen Dothideomycetes fungi.</title>
        <authorList>
            <person name="Ohm R.A."/>
            <person name="Feau N."/>
            <person name="Henrissat B."/>
            <person name="Schoch C.L."/>
            <person name="Horwitz B.A."/>
            <person name="Barry K.W."/>
            <person name="Condon B.J."/>
            <person name="Copeland A.C."/>
            <person name="Dhillon B."/>
            <person name="Glaser F."/>
            <person name="Hesse C.N."/>
            <person name="Kosti I."/>
            <person name="LaButti K."/>
            <person name="Lindquist E.A."/>
            <person name="Lucas S."/>
            <person name="Salamov A.A."/>
            <person name="Bradshaw R.E."/>
            <person name="Ciuffetti L."/>
            <person name="Hamelin R.C."/>
            <person name="Kema G.H.J."/>
            <person name="Lawrence C."/>
            <person name="Scott J.A."/>
            <person name="Spatafora J.W."/>
            <person name="Turgeon B.G."/>
            <person name="de Wit P.J.G.M."/>
            <person name="Zhong S."/>
            <person name="Goodwin S.B."/>
            <person name="Grigoriev I.V."/>
        </authorList>
    </citation>
    <scope>NUCLEOTIDE SEQUENCE [LARGE SCALE GENOMIC DNA]</scope>
    <source>
        <strain evidence="2 3">SO2202</strain>
    </source>
</reference>
<dbReference type="AlphaFoldDB" id="N1QGU8"/>
<dbReference type="STRING" id="692275.N1QGU8"/>
<dbReference type="Gene3D" id="3.90.850.10">
    <property type="entry name" value="Fumarylacetoacetase-like, C-terminal domain"/>
    <property type="match status" value="1"/>
</dbReference>
<organism evidence="2 3">
    <name type="scientific">Sphaerulina musiva (strain SO2202)</name>
    <name type="common">Poplar stem canker fungus</name>
    <name type="synonym">Septoria musiva</name>
    <dbReference type="NCBI Taxonomy" id="692275"/>
    <lineage>
        <taxon>Eukaryota</taxon>
        <taxon>Fungi</taxon>
        <taxon>Dikarya</taxon>
        <taxon>Ascomycota</taxon>
        <taxon>Pezizomycotina</taxon>
        <taxon>Dothideomycetes</taxon>
        <taxon>Dothideomycetidae</taxon>
        <taxon>Mycosphaerellales</taxon>
        <taxon>Mycosphaerellaceae</taxon>
        <taxon>Sphaerulina</taxon>
    </lineage>
</organism>
<sequence>MGPPFRTRPHLTQHPPSFSHLSWSGLGAGAVDIKRLRVGLVREGKTTMINTSDLKHLHWTPYQQFKRHAASGCDKQTADLIGIGTMSGSGRNDQGENARVGSSL</sequence>
<evidence type="ECO:0000313" key="2">
    <source>
        <dbReference type="EMBL" id="EMF16405.1"/>
    </source>
</evidence>
<dbReference type="GeneID" id="27897653"/>
<dbReference type="SUPFAM" id="SSF56529">
    <property type="entry name" value="FAH"/>
    <property type="match status" value="1"/>
</dbReference>
<feature type="region of interest" description="Disordered" evidence="1">
    <location>
        <begin position="84"/>
        <end position="104"/>
    </location>
</feature>
<protein>
    <submittedName>
        <fullName evidence="2">Uncharacterized protein</fullName>
    </submittedName>
</protein>
<proteinExistence type="predicted"/>
<dbReference type="EMBL" id="KB456260">
    <property type="protein sequence ID" value="EMF16405.1"/>
    <property type="molecule type" value="Genomic_DNA"/>
</dbReference>
<dbReference type="GO" id="GO:0003824">
    <property type="term" value="F:catalytic activity"/>
    <property type="evidence" value="ECO:0007669"/>
    <property type="project" value="InterPro"/>
</dbReference>
<accession>N1QGU8</accession>
<evidence type="ECO:0000256" key="1">
    <source>
        <dbReference type="SAM" id="MobiDB-lite"/>
    </source>
</evidence>